<dbReference type="PROSITE" id="PS51846">
    <property type="entry name" value="CNNM"/>
    <property type="match status" value="1"/>
</dbReference>
<reference evidence="13" key="1">
    <citation type="submission" date="2017-09" db="EMBL/GenBank/DDBJ databases">
        <title>Depth-based differentiation of microbial function through sediment-hosted aquifers and enrichment of novel symbionts in the deep terrestrial subsurface.</title>
        <authorList>
            <person name="Probst A.J."/>
            <person name="Ladd B."/>
            <person name="Jarett J.K."/>
            <person name="Geller-Mcgrath D.E."/>
            <person name="Sieber C.M.K."/>
            <person name="Emerson J.B."/>
            <person name="Anantharaman K."/>
            <person name="Thomas B.C."/>
            <person name="Malmstrom R."/>
            <person name="Stieglmeier M."/>
            <person name="Klingl A."/>
            <person name="Woyke T."/>
            <person name="Ryan C.M."/>
            <person name="Banfield J.F."/>
        </authorList>
    </citation>
    <scope>NUCLEOTIDE SEQUENCE [LARGE SCALE GENOMIC DNA]</scope>
</reference>
<evidence type="ECO:0000256" key="4">
    <source>
        <dbReference type="ARBA" id="ARBA00022989"/>
    </source>
</evidence>
<evidence type="ECO:0000313" key="12">
    <source>
        <dbReference type="EMBL" id="PIY72546.1"/>
    </source>
</evidence>
<comment type="subcellular location">
    <subcellularLocation>
        <location evidence="1">Membrane</location>
        <topology evidence="1">Multi-pass membrane protein</topology>
    </subcellularLocation>
</comment>
<evidence type="ECO:0008006" key="14">
    <source>
        <dbReference type="Google" id="ProtNLM"/>
    </source>
</evidence>
<dbReference type="Proteomes" id="UP000229401">
    <property type="component" value="Unassembled WGS sequence"/>
</dbReference>
<evidence type="ECO:0000313" key="13">
    <source>
        <dbReference type="Proteomes" id="UP000229401"/>
    </source>
</evidence>
<evidence type="ECO:0000256" key="6">
    <source>
        <dbReference type="ARBA" id="ARBA00023136"/>
    </source>
</evidence>
<dbReference type="GO" id="GO:0016020">
    <property type="term" value="C:membrane"/>
    <property type="evidence" value="ECO:0007669"/>
    <property type="project" value="UniProtKB-SubCell"/>
</dbReference>
<gene>
    <name evidence="12" type="ORF">COY87_00410</name>
</gene>
<dbReference type="AlphaFoldDB" id="A0A2M7QKR4"/>
<dbReference type="InterPro" id="IPR002550">
    <property type="entry name" value="CNNM"/>
</dbReference>
<feature type="transmembrane region" description="Helical" evidence="9">
    <location>
        <begin position="87"/>
        <end position="107"/>
    </location>
</feature>
<keyword evidence="4 8" id="KW-1133">Transmembrane helix</keyword>
<sequence>MVGVNIVILIILILLSAFFSGAEVALLSVSQVKIKSFLKENRKGAKALQRLKANPQKMLISILIVNNIINFSAAALVAVIAENKFGSTGVSIAIGLFTLLILVFGEVTPKSIAAANAGKIALIIAKPIETLSTILSPAVILLSSFTRYILNSLHLKTHSSFTEADITSAIELGFEKRLIEPQEQAIILRALKLHDITVLEIMTPENKIYSLSSQQKIGDTIIDFVKTSFTRIPIYEESPDNITGVVNIKDILRSLDRKDIDRTLKDLSSEPMFISSHAKIDTLLRIFQHNQAHMIFVKDEKGRILGLVTLEDVLEEIVGEITDEREIVPGTIIRVDKNTIIAHGETEIKKINRFFNTEIPEKYLTLSSLIYSSLPKIHR</sequence>
<dbReference type="Gene3D" id="3.10.580.10">
    <property type="entry name" value="CBS-domain"/>
    <property type="match status" value="1"/>
</dbReference>
<feature type="transmembrane region" description="Helical" evidence="9">
    <location>
        <begin position="58"/>
        <end position="81"/>
    </location>
</feature>
<dbReference type="PROSITE" id="PS51371">
    <property type="entry name" value="CBS"/>
    <property type="match status" value="2"/>
</dbReference>
<organism evidence="12 13">
    <name type="scientific">Candidatus Roizmanbacteria bacterium CG_4_10_14_0_8_um_filter_33_9</name>
    <dbReference type="NCBI Taxonomy" id="1974826"/>
    <lineage>
        <taxon>Bacteria</taxon>
        <taxon>Candidatus Roizmaniibacteriota</taxon>
    </lineage>
</organism>
<keyword evidence="5 7" id="KW-0129">CBS domain</keyword>
<dbReference type="CDD" id="cd04590">
    <property type="entry name" value="CBS_pair_CorC_HlyC_assoc"/>
    <property type="match status" value="1"/>
</dbReference>
<keyword evidence="2 8" id="KW-0812">Transmembrane</keyword>
<evidence type="ECO:0000256" key="5">
    <source>
        <dbReference type="ARBA" id="ARBA00023122"/>
    </source>
</evidence>
<dbReference type="Pfam" id="PF01595">
    <property type="entry name" value="CNNM"/>
    <property type="match status" value="1"/>
</dbReference>
<dbReference type="PANTHER" id="PTHR22777:SF17">
    <property type="entry name" value="UPF0053 PROTEIN SLL0260"/>
    <property type="match status" value="1"/>
</dbReference>
<dbReference type="InterPro" id="IPR044751">
    <property type="entry name" value="Ion_transp-like_CBS"/>
</dbReference>
<dbReference type="SUPFAM" id="SSF54631">
    <property type="entry name" value="CBS-domain pair"/>
    <property type="match status" value="1"/>
</dbReference>
<feature type="transmembrane region" description="Helical" evidence="9">
    <location>
        <begin position="6"/>
        <end position="29"/>
    </location>
</feature>
<name>A0A2M7QKR4_9BACT</name>
<evidence type="ECO:0000256" key="7">
    <source>
        <dbReference type="PROSITE-ProRule" id="PRU00703"/>
    </source>
</evidence>
<evidence type="ECO:0000256" key="9">
    <source>
        <dbReference type="SAM" id="Phobius"/>
    </source>
</evidence>
<evidence type="ECO:0000256" key="2">
    <source>
        <dbReference type="ARBA" id="ARBA00022692"/>
    </source>
</evidence>
<comment type="caution">
    <text evidence="12">The sequence shown here is derived from an EMBL/GenBank/DDBJ whole genome shotgun (WGS) entry which is preliminary data.</text>
</comment>
<keyword evidence="3" id="KW-0677">Repeat</keyword>
<evidence type="ECO:0000259" key="10">
    <source>
        <dbReference type="PROSITE" id="PS51371"/>
    </source>
</evidence>
<evidence type="ECO:0000256" key="8">
    <source>
        <dbReference type="PROSITE-ProRule" id="PRU01193"/>
    </source>
</evidence>
<keyword evidence="6 8" id="KW-0472">Membrane</keyword>
<feature type="domain" description="CNNM transmembrane" evidence="11">
    <location>
        <begin position="1"/>
        <end position="183"/>
    </location>
</feature>
<dbReference type="InterPro" id="IPR046342">
    <property type="entry name" value="CBS_dom_sf"/>
</dbReference>
<feature type="domain" description="CBS" evidence="10">
    <location>
        <begin position="202"/>
        <end position="262"/>
    </location>
</feature>
<accession>A0A2M7QKR4</accession>
<feature type="transmembrane region" description="Helical" evidence="9">
    <location>
        <begin position="128"/>
        <end position="150"/>
    </location>
</feature>
<dbReference type="EMBL" id="PFLI01000015">
    <property type="protein sequence ID" value="PIY72546.1"/>
    <property type="molecule type" value="Genomic_DNA"/>
</dbReference>
<evidence type="ECO:0000259" key="11">
    <source>
        <dbReference type="PROSITE" id="PS51846"/>
    </source>
</evidence>
<dbReference type="Pfam" id="PF00571">
    <property type="entry name" value="CBS"/>
    <property type="match status" value="2"/>
</dbReference>
<dbReference type="PANTHER" id="PTHR22777">
    <property type="entry name" value="HEMOLYSIN-RELATED"/>
    <property type="match status" value="1"/>
</dbReference>
<feature type="domain" description="CBS" evidence="10">
    <location>
        <begin position="267"/>
        <end position="324"/>
    </location>
</feature>
<protein>
    <recommendedName>
        <fullName evidence="14">Hemolysin</fullName>
    </recommendedName>
</protein>
<evidence type="ECO:0000256" key="3">
    <source>
        <dbReference type="ARBA" id="ARBA00022737"/>
    </source>
</evidence>
<proteinExistence type="predicted"/>
<dbReference type="InterPro" id="IPR000644">
    <property type="entry name" value="CBS_dom"/>
</dbReference>
<evidence type="ECO:0000256" key="1">
    <source>
        <dbReference type="ARBA" id="ARBA00004141"/>
    </source>
</evidence>
<feature type="non-terminal residue" evidence="12">
    <location>
        <position position="379"/>
    </location>
</feature>